<protein>
    <recommendedName>
        <fullName evidence="4">Secreted protein</fullName>
    </recommendedName>
</protein>
<dbReference type="EMBL" id="SPUK01000004">
    <property type="protein sequence ID" value="TQV98140.1"/>
    <property type="molecule type" value="Genomic_DNA"/>
</dbReference>
<evidence type="ECO:0008006" key="4">
    <source>
        <dbReference type="Google" id="ProtNLM"/>
    </source>
</evidence>
<dbReference type="AlphaFoldDB" id="A0A545V8U3"/>
<feature type="chain" id="PRO_5022149707" description="Secreted protein" evidence="1">
    <location>
        <begin position="22"/>
        <end position="102"/>
    </location>
</feature>
<comment type="caution">
    <text evidence="2">The sequence shown here is derived from an EMBL/GenBank/DDBJ whole genome shotgun (WGS) entry which is preliminary data.</text>
</comment>
<gene>
    <name evidence="2" type="ORF">IF1G_03883</name>
</gene>
<evidence type="ECO:0000313" key="2">
    <source>
        <dbReference type="EMBL" id="TQV98140.1"/>
    </source>
</evidence>
<feature type="signal peptide" evidence="1">
    <location>
        <begin position="1"/>
        <end position="21"/>
    </location>
</feature>
<evidence type="ECO:0000313" key="3">
    <source>
        <dbReference type="Proteomes" id="UP000315783"/>
    </source>
</evidence>
<sequence length="102" mass="11051">MERCALCVCVCVCVLFSLAFTSFLTSLASIPVAPFRCTVCARTPPLGETADVYHLTETPCLGVGSDVADIMCCGGFLTIWPFHNLLPHISRLVVWALTCIIQ</sequence>
<keyword evidence="3" id="KW-1185">Reference proteome</keyword>
<proteinExistence type="predicted"/>
<organism evidence="2 3">
    <name type="scientific">Cordyceps javanica</name>
    <dbReference type="NCBI Taxonomy" id="43265"/>
    <lineage>
        <taxon>Eukaryota</taxon>
        <taxon>Fungi</taxon>
        <taxon>Dikarya</taxon>
        <taxon>Ascomycota</taxon>
        <taxon>Pezizomycotina</taxon>
        <taxon>Sordariomycetes</taxon>
        <taxon>Hypocreomycetidae</taxon>
        <taxon>Hypocreales</taxon>
        <taxon>Cordycipitaceae</taxon>
        <taxon>Cordyceps</taxon>
    </lineage>
</organism>
<evidence type="ECO:0000256" key="1">
    <source>
        <dbReference type="SAM" id="SignalP"/>
    </source>
</evidence>
<name>A0A545V8U3_9HYPO</name>
<dbReference type="Proteomes" id="UP000315783">
    <property type="component" value="Unassembled WGS sequence"/>
</dbReference>
<keyword evidence="1" id="KW-0732">Signal</keyword>
<reference evidence="2 3" key="1">
    <citation type="journal article" date="2019" name="Appl. Microbiol. Biotechnol.">
        <title>Genome sequence of Isaria javanica and comparative genome analysis insights into family S53 peptidase evolution in fungal entomopathogens.</title>
        <authorList>
            <person name="Lin R."/>
            <person name="Zhang X."/>
            <person name="Xin B."/>
            <person name="Zou M."/>
            <person name="Gao Y."/>
            <person name="Qin F."/>
            <person name="Hu Q."/>
            <person name="Xie B."/>
            <person name="Cheng X."/>
        </authorList>
    </citation>
    <scope>NUCLEOTIDE SEQUENCE [LARGE SCALE GENOMIC DNA]</scope>
    <source>
        <strain evidence="2 3">IJ1G</strain>
    </source>
</reference>
<accession>A0A545V8U3</accession>